<comment type="caution">
    <text evidence="1">The sequence shown here is derived from an EMBL/GenBank/DDBJ whole genome shotgun (WGS) entry which is preliminary data.</text>
</comment>
<organism evidence="1 2">
    <name type="scientific">Rhizophagus clarus</name>
    <dbReference type="NCBI Taxonomy" id="94130"/>
    <lineage>
        <taxon>Eukaryota</taxon>
        <taxon>Fungi</taxon>
        <taxon>Fungi incertae sedis</taxon>
        <taxon>Mucoromycota</taxon>
        <taxon>Glomeromycotina</taxon>
        <taxon>Glomeromycetes</taxon>
        <taxon>Glomerales</taxon>
        <taxon>Glomeraceae</taxon>
        <taxon>Rhizophagus</taxon>
    </lineage>
</organism>
<evidence type="ECO:0000313" key="1">
    <source>
        <dbReference type="EMBL" id="GES74482.1"/>
    </source>
</evidence>
<dbReference type="EMBL" id="BLAL01000012">
    <property type="protein sequence ID" value="GES74482.1"/>
    <property type="molecule type" value="Genomic_DNA"/>
</dbReference>
<reference evidence="1" key="1">
    <citation type="submission" date="2019-10" db="EMBL/GenBank/DDBJ databases">
        <title>Conservation and host-specific expression of non-tandemly repeated heterogenous ribosome RNA gene in arbuscular mycorrhizal fungi.</title>
        <authorList>
            <person name="Maeda T."/>
            <person name="Kobayashi Y."/>
            <person name="Nakagawa T."/>
            <person name="Ezawa T."/>
            <person name="Yamaguchi K."/>
            <person name="Bino T."/>
            <person name="Nishimoto Y."/>
            <person name="Shigenobu S."/>
            <person name="Kawaguchi M."/>
        </authorList>
    </citation>
    <scope>NUCLEOTIDE SEQUENCE</scope>
    <source>
        <strain evidence="1">HR1</strain>
    </source>
</reference>
<protein>
    <submittedName>
        <fullName evidence="1">Uncharacterized protein</fullName>
    </submittedName>
</protein>
<gene>
    <name evidence="1" type="ORF">RCL2_000196100</name>
</gene>
<dbReference type="AlphaFoldDB" id="A0A8H3QD12"/>
<dbReference type="Proteomes" id="UP000615446">
    <property type="component" value="Unassembled WGS sequence"/>
</dbReference>
<evidence type="ECO:0000313" key="2">
    <source>
        <dbReference type="Proteomes" id="UP000615446"/>
    </source>
</evidence>
<sequence length="95" mass="11247">MRFSEYDLYGMKFIPLFSSETHKIQDDKNFVHYSKNILGRLLTYSTRNQTVEYEYIHAASNGMNKKIRMRPIVTKKVEGWSVIHSGKLRILFSLE</sequence>
<accession>A0A8H3QD12</accession>
<name>A0A8H3QD12_9GLOM</name>
<proteinExistence type="predicted"/>